<dbReference type="PANTHER" id="PTHR37813:SF1">
    <property type="entry name" value="FELS-2 PROPHAGE PROTEIN"/>
    <property type="match status" value="1"/>
</dbReference>
<dbReference type="EMBL" id="JABJWZ010000001">
    <property type="protein sequence ID" value="MBB1251764.1"/>
    <property type="molecule type" value="Genomic_DNA"/>
</dbReference>
<evidence type="ECO:0000259" key="4">
    <source>
        <dbReference type="Pfam" id="PF10145"/>
    </source>
</evidence>
<organism evidence="5 6">
    <name type="scientific">Streptomyces alkaliterrae</name>
    <dbReference type="NCBI Taxonomy" id="2213162"/>
    <lineage>
        <taxon>Bacteria</taxon>
        <taxon>Bacillati</taxon>
        <taxon>Actinomycetota</taxon>
        <taxon>Actinomycetes</taxon>
        <taxon>Kitasatosporales</taxon>
        <taxon>Streptomycetaceae</taxon>
        <taxon>Streptomyces</taxon>
    </lineage>
</organism>
<dbReference type="PANTHER" id="PTHR37813">
    <property type="entry name" value="FELS-2 PROPHAGE PROTEIN"/>
    <property type="match status" value="1"/>
</dbReference>
<protein>
    <submittedName>
        <fullName evidence="5">Phage tail tape measure protein</fullName>
    </submittedName>
</protein>
<dbReference type="Pfam" id="PF10145">
    <property type="entry name" value="PhageMin_Tail"/>
    <property type="match status" value="1"/>
</dbReference>
<evidence type="ECO:0000256" key="1">
    <source>
        <dbReference type="ARBA" id="ARBA00022612"/>
    </source>
</evidence>
<keyword evidence="2" id="KW-1133">Transmembrane helix</keyword>
<dbReference type="Gene3D" id="1.10.530.10">
    <property type="match status" value="1"/>
</dbReference>
<dbReference type="InterPro" id="IPR008258">
    <property type="entry name" value="Transglycosylase_SLT_dom_1"/>
</dbReference>
<evidence type="ECO:0000313" key="6">
    <source>
        <dbReference type="Proteomes" id="UP000525686"/>
    </source>
</evidence>
<dbReference type="RefSeq" id="WP_181353134.1">
    <property type="nucleotide sequence ID" value="NZ_JABJWZ010000001.1"/>
</dbReference>
<feature type="transmembrane region" description="Helical" evidence="2">
    <location>
        <begin position="756"/>
        <end position="784"/>
    </location>
</feature>
<sequence>MATVIGDAAVRILPDMRRFAAQMRAQMRRVTAGSTRDMRRVGTTMGRGLGDGFVRGADGRLRDAQGRFAAAGAQISRQMQGDMQRAGAAVTTSIVPPMRAAGQQFQQTGQQMSAAGQTMTKTVTAPLTALGATSITVAGDFQAAMNGVRAVSGVTGKEFTKLRNLAKRMGSTTQFSAVEAANAMEFFGMAGFNAKEIYEALPDALNLAAAANTDLATTADIASNIMSGFGIEAKEMGRVADVLAATAAGANVDVRMLGESMKYTAPLASAASWSFEDTAAAMGFLGNAGIQGFMAGTGLNSVLATLSDTSSTGGKRLKEFGVAALGSNGKVRPLVDIIEDLAKKGADVADVISIFGLEAGPKLQALIGQGAKGLREFAKDLKNSEGAAKEMADIRMEGFVGQVKSLQSAFQGLMIEIGDAGLLDWATDFAQRLTNLISSLAQTNPALMRIGSIIAIVGAVAGPALAALGFAISGISTALGVLLGPVGLVIAAVVALGAAFVLAWRYSSEFRDGVRSLSAMVQTFAVAAFAELRTIVDTHLLPALRRAGQFVVQDVLPALRTLVGHVRTTLLPAVAGLWKTLTTRLLPAWRELAEAIASRAIPIVRKLAEIWTGVLAPAAMRIYSILANSVQPVLVAVADFIRGRVVPAVKMIGDRLRELVAKAEPVIRVVADVAVWLARVAGTIIRTVVPWIIRLAGPVFSALFKAIGIAIKVVGTLIGWLVTVGRALVTLGRWAMWLWDKALKPAFRFIGQAARILATILLVVMIGPLIVGVKALAAIFTWLWRNAIRPAFRFIADGARWLWQSVIRPVFGFIADRARWLWVNALRPAFAAIRKGMGTVADGARWLWRTVIRPVFGFIADRGKWLWERALRPAFDKVRGGVKRVGDSFRDAKNFIKRQWDQVRSIARGPVKFVVNTVYNKGIVPVWNAIAKITGATELNPVTLGKGWATGGAVHGPGTETSDSIPAMLSRGEHVWTAREVRGAGGHGRVAALRAMAAQGAVPGFALGGAVDFVKRAAKRVGSVAMDTIDLLTSPSRMFDRLVKPLRDRLGEISDTGWGRLVAGLPRRALSGLRERVLELVPGVTGGDPGGAVGGGVRRWTNTVLQALRLVGQPASMLNTTLRRMNQESGGNPTAVNRWDINWQRGHPSVGLMQVIRPTFQRYAGRMAKTPPFLYGVSTNPLANIYASMRYALRTYGSLPRAYDRPGGYDQGGWLMPGQTGVNRLRTPEAVLTGAQWQGVFDGSRAAAQIAALLASGRARPVQPIVHNHINVENHGVIGSQRELDDWFTGTFDRLRRRHRVPGV</sequence>
<feature type="transmembrane region" description="Helical" evidence="2">
    <location>
        <begin position="516"/>
        <end position="536"/>
    </location>
</feature>
<keyword evidence="2" id="KW-0812">Transmembrane</keyword>
<dbReference type="NCBIfam" id="TIGR01760">
    <property type="entry name" value="tape_meas_TP901"/>
    <property type="match status" value="1"/>
</dbReference>
<dbReference type="Proteomes" id="UP000525686">
    <property type="component" value="Unassembled WGS sequence"/>
</dbReference>
<dbReference type="SUPFAM" id="SSF53955">
    <property type="entry name" value="Lysozyme-like"/>
    <property type="match status" value="1"/>
</dbReference>
<proteinExistence type="predicted"/>
<evidence type="ECO:0000313" key="5">
    <source>
        <dbReference type="EMBL" id="MBB1251764.1"/>
    </source>
</evidence>
<feature type="transmembrane region" description="Helical" evidence="2">
    <location>
        <begin position="717"/>
        <end position="736"/>
    </location>
</feature>
<gene>
    <name evidence="5" type="ORF">H3146_00055</name>
</gene>
<feature type="domain" description="Transglycosylase SLT" evidence="3">
    <location>
        <begin position="1125"/>
        <end position="1210"/>
    </location>
</feature>
<name>A0A7W3WG92_9ACTN</name>
<reference evidence="6" key="1">
    <citation type="submission" date="2020-05" db="EMBL/GenBank/DDBJ databases">
        <title>Classification of alakaliphilic streptomycetes isolated from an alkaline soil next to Lonar Crater, India and a proposal for the recognition of Streptomyces alkaliterrae sp. nov.</title>
        <authorList>
            <person name="Golinska P."/>
        </authorList>
    </citation>
    <scope>NUCLEOTIDE SEQUENCE [LARGE SCALE GENOMIC DNA]</scope>
    <source>
        <strain evidence="6">OF3</strain>
    </source>
</reference>
<feature type="transmembrane region" description="Helical" evidence="2">
    <location>
        <begin position="446"/>
        <end position="472"/>
    </location>
</feature>
<accession>A0A7W3WG92</accession>
<keyword evidence="2" id="KW-0472">Membrane</keyword>
<keyword evidence="1" id="KW-1188">Viral release from host cell</keyword>
<dbReference type="InterPro" id="IPR023346">
    <property type="entry name" value="Lysozyme-like_dom_sf"/>
</dbReference>
<evidence type="ECO:0000259" key="3">
    <source>
        <dbReference type="Pfam" id="PF01464"/>
    </source>
</evidence>
<feature type="domain" description="Phage tail tape measure protein" evidence="4">
    <location>
        <begin position="163"/>
        <end position="348"/>
    </location>
</feature>
<dbReference type="CDD" id="cd13402">
    <property type="entry name" value="LT_TF-like"/>
    <property type="match status" value="1"/>
</dbReference>
<feature type="transmembrane region" description="Helical" evidence="2">
    <location>
        <begin position="479"/>
        <end position="504"/>
    </location>
</feature>
<comment type="caution">
    <text evidence="5">The sequence shown here is derived from an EMBL/GenBank/DDBJ whole genome shotgun (WGS) entry which is preliminary data.</text>
</comment>
<evidence type="ECO:0000256" key="2">
    <source>
        <dbReference type="SAM" id="Phobius"/>
    </source>
</evidence>
<dbReference type="InterPro" id="IPR010090">
    <property type="entry name" value="Phage_tape_meas"/>
</dbReference>
<dbReference type="Pfam" id="PF01464">
    <property type="entry name" value="SLT"/>
    <property type="match status" value="1"/>
</dbReference>